<dbReference type="Pfam" id="PF04560">
    <property type="entry name" value="RNA_pol_Rpb2_7"/>
    <property type="match status" value="1"/>
</dbReference>
<dbReference type="Gene3D" id="3.90.1800.10">
    <property type="entry name" value="RNA polymerase alpha subunit dimerisation domain"/>
    <property type="match status" value="1"/>
</dbReference>
<keyword evidence="4" id="KW-0548">Nucleotidyltransferase</keyword>
<dbReference type="EC" id="2.7.7.6" evidence="1"/>
<gene>
    <name evidence="7" type="ORF">Edafosvirus26_8</name>
</gene>
<dbReference type="GO" id="GO:0006351">
    <property type="term" value="P:DNA-templated transcription"/>
    <property type="evidence" value="ECO:0007669"/>
    <property type="project" value="InterPro"/>
</dbReference>
<accession>A0A3G4ZUY3</accession>
<dbReference type="PANTHER" id="PTHR20856">
    <property type="entry name" value="DNA-DIRECTED RNA POLYMERASE I SUBUNIT 2"/>
    <property type="match status" value="1"/>
</dbReference>
<organism evidence="7">
    <name type="scientific">Edafosvirus sp</name>
    <dbReference type="NCBI Taxonomy" id="2487765"/>
    <lineage>
        <taxon>Viruses</taxon>
        <taxon>Varidnaviria</taxon>
        <taxon>Bamfordvirae</taxon>
        <taxon>Nucleocytoviricota</taxon>
        <taxon>Megaviricetes</taxon>
        <taxon>Imitervirales</taxon>
        <taxon>Mimiviridae</taxon>
        <taxon>Klosneuvirinae</taxon>
    </lineage>
</organism>
<evidence type="ECO:0000256" key="3">
    <source>
        <dbReference type="ARBA" id="ARBA00022679"/>
    </source>
</evidence>
<proteinExistence type="predicted"/>
<dbReference type="EMBL" id="MK072091">
    <property type="protein sequence ID" value="AYV78706.1"/>
    <property type="molecule type" value="Genomic_DNA"/>
</dbReference>
<evidence type="ECO:0000259" key="6">
    <source>
        <dbReference type="Pfam" id="PF04560"/>
    </source>
</evidence>
<dbReference type="GO" id="GO:0000428">
    <property type="term" value="C:DNA-directed RNA polymerase complex"/>
    <property type="evidence" value="ECO:0007669"/>
    <property type="project" value="UniProtKB-KW"/>
</dbReference>
<sequence>MERDSISAHGMAKFLKEKLMDTSDAYSTYVCDICGLFAQRMIRKDNKPYATTKDIYYCPGCINKTQVSKIMIPYAFKLLLQELMSMCIAPRIRTKKNIYTV</sequence>
<dbReference type="GO" id="GO:0032549">
    <property type="term" value="F:ribonucleoside binding"/>
    <property type="evidence" value="ECO:0007669"/>
    <property type="project" value="InterPro"/>
</dbReference>
<dbReference type="GO" id="GO:0003677">
    <property type="term" value="F:DNA binding"/>
    <property type="evidence" value="ECO:0007669"/>
    <property type="project" value="InterPro"/>
</dbReference>
<evidence type="ECO:0000256" key="1">
    <source>
        <dbReference type="ARBA" id="ARBA00012418"/>
    </source>
</evidence>
<keyword evidence="5" id="KW-0804">Transcription</keyword>
<keyword evidence="3" id="KW-0808">Transferase</keyword>
<dbReference type="GO" id="GO:0003899">
    <property type="term" value="F:DNA-directed RNA polymerase activity"/>
    <property type="evidence" value="ECO:0007669"/>
    <property type="project" value="UniProtKB-EC"/>
</dbReference>
<reference evidence="7" key="1">
    <citation type="submission" date="2018-10" db="EMBL/GenBank/DDBJ databases">
        <title>Hidden diversity of soil giant viruses.</title>
        <authorList>
            <person name="Schulz F."/>
            <person name="Alteio L."/>
            <person name="Goudeau D."/>
            <person name="Ryan E.M."/>
            <person name="Malmstrom R.R."/>
            <person name="Blanchard J."/>
            <person name="Woyke T."/>
        </authorList>
    </citation>
    <scope>NUCLEOTIDE SEQUENCE</scope>
    <source>
        <strain evidence="7">EDV1</strain>
    </source>
</reference>
<keyword evidence="2 7" id="KW-0240">DNA-directed RNA polymerase</keyword>
<dbReference type="InterPro" id="IPR007641">
    <property type="entry name" value="RNA_pol_Rpb2_7"/>
</dbReference>
<evidence type="ECO:0000256" key="2">
    <source>
        <dbReference type="ARBA" id="ARBA00022478"/>
    </source>
</evidence>
<evidence type="ECO:0000313" key="7">
    <source>
        <dbReference type="EMBL" id="AYV78706.1"/>
    </source>
</evidence>
<evidence type="ECO:0000256" key="4">
    <source>
        <dbReference type="ARBA" id="ARBA00022695"/>
    </source>
</evidence>
<feature type="domain" description="RNA polymerase Rpb2" evidence="6">
    <location>
        <begin position="1"/>
        <end position="94"/>
    </location>
</feature>
<dbReference type="SUPFAM" id="SSF64484">
    <property type="entry name" value="beta and beta-prime subunits of DNA dependent RNA-polymerase"/>
    <property type="match status" value="1"/>
</dbReference>
<evidence type="ECO:0000256" key="5">
    <source>
        <dbReference type="ARBA" id="ARBA00023163"/>
    </source>
</evidence>
<protein>
    <recommendedName>
        <fullName evidence="1">DNA-directed RNA polymerase</fullName>
        <ecNumber evidence="1">2.7.7.6</ecNumber>
    </recommendedName>
</protein>
<dbReference type="InterPro" id="IPR015712">
    <property type="entry name" value="DNA-dir_RNA_pol_su2"/>
</dbReference>
<name>A0A3G4ZUY3_9VIRU</name>